<evidence type="ECO:0000256" key="5">
    <source>
        <dbReference type="ARBA" id="ARBA00022821"/>
    </source>
</evidence>
<dbReference type="InterPro" id="IPR027417">
    <property type="entry name" value="P-loop_NTPase"/>
</dbReference>
<dbReference type="InterPro" id="IPR050905">
    <property type="entry name" value="Plant_NBS-LRR"/>
</dbReference>
<keyword evidence="6" id="KW-0067">ATP-binding</keyword>
<evidence type="ECO:0000259" key="8">
    <source>
        <dbReference type="Pfam" id="PF23247"/>
    </source>
</evidence>
<dbReference type="FunFam" id="1.10.8.430:FF:000003">
    <property type="entry name" value="Probable disease resistance protein At5g66910"/>
    <property type="match status" value="1"/>
</dbReference>
<evidence type="ECO:0000256" key="6">
    <source>
        <dbReference type="ARBA" id="ARBA00022840"/>
    </source>
</evidence>
<dbReference type="SUPFAM" id="SSF52540">
    <property type="entry name" value="P-loop containing nucleoside triphosphate hydrolases"/>
    <property type="match status" value="1"/>
</dbReference>
<feature type="domain" description="Disease resistance protein At4g27190-like leucine-rich repeats" evidence="8">
    <location>
        <begin position="751"/>
        <end position="853"/>
    </location>
</feature>
<dbReference type="PANTHER" id="PTHR33463:SF220">
    <property type="entry name" value="NB-ARC DOMAIN-CONTAINING PROTEIN"/>
    <property type="match status" value="1"/>
</dbReference>
<keyword evidence="3" id="KW-0677">Repeat</keyword>
<evidence type="ECO:0000256" key="3">
    <source>
        <dbReference type="ARBA" id="ARBA00022737"/>
    </source>
</evidence>
<dbReference type="FunFam" id="1.10.10.10:FF:000322">
    <property type="entry name" value="Probable disease resistance protein At1g63360"/>
    <property type="match status" value="1"/>
</dbReference>
<dbReference type="Gene3D" id="1.10.10.10">
    <property type="entry name" value="Winged helix-like DNA-binding domain superfamily/Winged helix DNA-binding domain"/>
    <property type="match status" value="1"/>
</dbReference>
<evidence type="ECO:0000313" key="12">
    <source>
        <dbReference type="Proteomes" id="UP000288805"/>
    </source>
</evidence>
<dbReference type="Pfam" id="PF23598">
    <property type="entry name" value="LRR_14"/>
    <property type="match status" value="1"/>
</dbReference>
<dbReference type="InterPro" id="IPR058922">
    <property type="entry name" value="WHD_DRP"/>
</dbReference>
<sequence>MGNLCSISVSIEDIVASFWGCTCRPANYICKLEENQLALRIALRKLIELRNDVKRKVDLAERQQMKPLDQVQGWLSRVEALETAVSEMRGSAAMEANRLGSYRIKGFMSRYKLGKKVATKLEEVATLRREGRFDVVADRSPPTPVNLRPSGPTVGLESKFEEVWGCLGEGVWIIGLYGLGGVGKTTLMTQINNALYKTTHDFDVVIWAVVSSDPDPRKVQDEIWKKIGFCDDIWKNKSQDDKAIEIFQILNKKKFVLFLDDIWKWFDLLRVGVPFPDQENKSKIVFTTRSEEVCCSMGAQKIIKVECLAWGRAWDLFRSKVGEDTINFHPDIPQLAKTVANECGGLPLALITIGRAMACKRTPREWNHAIKVLHNSASNFPGMPEDVLPLLKFSYDSLPNDIARTCFLYCSLYPDDRLIYKEYLVDNWIGEGFIDVFDHHRDGSRTEGYMIIGTLIRACLLEECGEYFVKMHDVIRDMALWIASEFGRAKEKFVVQVGASLTHVPEVAGWTGAKRISLINNQIEKLSGAPRCPNLSTLFLGINSLKVINGAFFQFMPTLRVLSFVQNAGITELPQEICNLVSLQYLNLSYTSVRELPIELKNLVRLKCLNINGTEALDVIPKGLISSLSTLKVLKMAYCGSSHDEITEENVLSGGNETLVEELELLMHLGDLSITLKSGSALNKFLSGKSWSYTRDLCFKIFNDSSSINISFLEDMKNLDIIFISHCSILEDLKVDWMRYRKETVAPHGLHKCFHSLHTVEVDRCPMLKDLTWLIFAPNLRHLFIINCNSLTEVIHKGVAEAGNVRGILSPFSKLERLYLSGVPELKSIYWNTLPFHCLKQIHADGCPKLKKLPLNSECDKEGGVIISGEEDWWNKLEWEDEATQRPAFAEVLYRIYVEATGITN</sequence>
<keyword evidence="5" id="KW-0611">Plant defense</keyword>
<dbReference type="InterPro" id="IPR055414">
    <property type="entry name" value="LRR_R13L4/SHOC2-like"/>
</dbReference>
<dbReference type="PRINTS" id="PR00364">
    <property type="entry name" value="DISEASERSIST"/>
</dbReference>
<dbReference type="GO" id="GO:0006952">
    <property type="term" value="P:defense response"/>
    <property type="evidence" value="ECO:0007669"/>
    <property type="project" value="UniProtKB-KW"/>
</dbReference>
<comment type="caution">
    <text evidence="11">The sequence shown here is derived from an EMBL/GenBank/DDBJ whole genome shotgun (WGS) entry which is preliminary data.</text>
</comment>
<evidence type="ECO:0000256" key="4">
    <source>
        <dbReference type="ARBA" id="ARBA00022741"/>
    </source>
</evidence>
<accession>A0A438G734</accession>
<dbReference type="Pfam" id="PF23247">
    <property type="entry name" value="LRR_RPS2"/>
    <property type="match status" value="1"/>
</dbReference>
<dbReference type="Pfam" id="PF00931">
    <property type="entry name" value="NB-ARC"/>
    <property type="match status" value="1"/>
</dbReference>
<dbReference type="Pfam" id="PF23559">
    <property type="entry name" value="WHD_DRP"/>
    <property type="match status" value="1"/>
</dbReference>
<gene>
    <name evidence="11" type="primary">VvCHDp000291_56</name>
    <name evidence="11" type="ORF">CK203_064217</name>
</gene>
<evidence type="ECO:0000313" key="11">
    <source>
        <dbReference type="EMBL" id="RVW67961.1"/>
    </source>
</evidence>
<dbReference type="InterPro" id="IPR057135">
    <property type="entry name" value="At4g27190-like_LRR"/>
</dbReference>
<feature type="domain" description="Disease resistance protein winged helix" evidence="9">
    <location>
        <begin position="412"/>
        <end position="479"/>
    </location>
</feature>
<dbReference type="SUPFAM" id="SSF52058">
    <property type="entry name" value="L domain-like"/>
    <property type="match status" value="1"/>
</dbReference>
<dbReference type="Gene3D" id="3.40.50.300">
    <property type="entry name" value="P-loop containing nucleotide triphosphate hydrolases"/>
    <property type="match status" value="1"/>
</dbReference>
<dbReference type="PANTHER" id="PTHR33463">
    <property type="entry name" value="NB-ARC DOMAIN-CONTAINING PROTEIN-RELATED"/>
    <property type="match status" value="1"/>
</dbReference>
<dbReference type="FunFam" id="3.40.50.300:FF:001091">
    <property type="entry name" value="Probable disease resistance protein At1g61300"/>
    <property type="match status" value="1"/>
</dbReference>
<organism evidence="11 12">
    <name type="scientific">Vitis vinifera</name>
    <name type="common">Grape</name>
    <dbReference type="NCBI Taxonomy" id="29760"/>
    <lineage>
        <taxon>Eukaryota</taxon>
        <taxon>Viridiplantae</taxon>
        <taxon>Streptophyta</taxon>
        <taxon>Embryophyta</taxon>
        <taxon>Tracheophyta</taxon>
        <taxon>Spermatophyta</taxon>
        <taxon>Magnoliopsida</taxon>
        <taxon>eudicotyledons</taxon>
        <taxon>Gunneridae</taxon>
        <taxon>Pentapetalae</taxon>
        <taxon>rosids</taxon>
        <taxon>Vitales</taxon>
        <taxon>Vitaceae</taxon>
        <taxon>Viteae</taxon>
        <taxon>Vitis</taxon>
    </lineage>
</organism>
<dbReference type="GO" id="GO:0005524">
    <property type="term" value="F:ATP binding"/>
    <property type="evidence" value="ECO:0007669"/>
    <property type="project" value="UniProtKB-KW"/>
</dbReference>
<dbReference type="Gene3D" id="3.80.10.10">
    <property type="entry name" value="Ribonuclease Inhibitor"/>
    <property type="match status" value="2"/>
</dbReference>
<proteinExistence type="inferred from homology"/>
<feature type="domain" description="Disease resistance R13L4/SHOC-2-like LRR" evidence="10">
    <location>
        <begin position="543"/>
        <end position="678"/>
    </location>
</feature>
<dbReference type="InterPro" id="IPR042197">
    <property type="entry name" value="Apaf_helical"/>
</dbReference>
<evidence type="ECO:0000259" key="9">
    <source>
        <dbReference type="Pfam" id="PF23559"/>
    </source>
</evidence>
<name>A0A438G734_VITVI</name>
<evidence type="ECO:0000256" key="2">
    <source>
        <dbReference type="ARBA" id="ARBA00022614"/>
    </source>
</evidence>
<dbReference type="Gene3D" id="1.10.8.430">
    <property type="entry name" value="Helical domain of apoptotic protease-activating factors"/>
    <property type="match status" value="1"/>
</dbReference>
<evidence type="ECO:0000256" key="1">
    <source>
        <dbReference type="ARBA" id="ARBA00008894"/>
    </source>
</evidence>
<keyword evidence="4" id="KW-0547">Nucleotide-binding</keyword>
<dbReference type="EMBL" id="QGNW01000557">
    <property type="protein sequence ID" value="RVW67961.1"/>
    <property type="molecule type" value="Genomic_DNA"/>
</dbReference>
<protein>
    <submittedName>
        <fullName evidence="11">Putative disease resistance protein</fullName>
    </submittedName>
</protein>
<dbReference type="InterPro" id="IPR032675">
    <property type="entry name" value="LRR_dom_sf"/>
</dbReference>
<dbReference type="InterPro" id="IPR036388">
    <property type="entry name" value="WH-like_DNA-bd_sf"/>
</dbReference>
<dbReference type="AlphaFoldDB" id="A0A438G734"/>
<reference evidence="11 12" key="1">
    <citation type="journal article" date="2018" name="PLoS Genet.">
        <title>Population sequencing reveals clonal diversity and ancestral inbreeding in the grapevine cultivar Chardonnay.</title>
        <authorList>
            <person name="Roach M.J."/>
            <person name="Johnson D.L."/>
            <person name="Bohlmann J."/>
            <person name="van Vuuren H.J."/>
            <person name="Jones S.J."/>
            <person name="Pretorius I.S."/>
            <person name="Schmidt S.A."/>
            <person name="Borneman A.R."/>
        </authorList>
    </citation>
    <scope>NUCLEOTIDE SEQUENCE [LARGE SCALE GENOMIC DNA]</scope>
    <source>
        <strain evidence="12">cv. Chardonnay</strain>
        <tissue evidence="11">Leaf</tissue>
    </source>
</reference>
<feature type="domain" description="NB-ARC" evidence="7">
    <location>
        <begin position="157"/>
        <end position="325"/>
    </location>
</feature>
<comment type="similarity">
    <text evidence="1">Belongs to the disease resistance NB-LRR family.</text>
</comment>
<dbReference type="InterPro" id="IPR002182">
    <property type="entry name" value="NB-ARC"/>
</dbReference>
<dbReference type="GO" id="GO:0043531">
    <property type="term" value="F:ADP binding"/>
    <property type="evidence" value="ECO:0007669"/>
    <property type="project" value="InterPro"/>
</dbReference>
<keyword evidence="2" id="KW-0433">Leucine-rich repeat</keyword>
<evidence type="ECO:0000259" key="10">
    <source>
        <dbReference type="Pfam" id="PF23598"/>
    </source>
</evidence>
<dbReference type="Proteomes" id="UP000288805">
    <property type="component" value="Unassembled WGS sequence"/>
</dbReference>
<evidence type="ECO:0000259" key="7">
    <source>
        <dbReference type="Pfam" id="PF00931"/>
    </source>
</evidence>